<dbReference type="OrthoDB" id="21390at2"/>
<evidence type="ECO:0000313" key="3">
    <source>
        <dbReference type="Proteomes" id="UP000298781"/>
    </source>
</evidence>
<dbReference type="InterPro" id="IPR056362">
    <property type="entry name" value="AtuA-like_ferredoxin_dom"/>
</dbReference>
<gene>
    <name evidence="2" type="ORF">E8M01_28750</name>
</gene>
<evidence type="ECO:0000259" key="1">
    <source>
        <dbReference type="Pfam" id="PF23544"/>
    </source>
</evidence>
<dbReference type="Pfam" id="PF23544">
    <property type="entry name" value="AtuA_ferredoxin"/>
    <property type="match status" value="1"/>
</dbReference>
<sequence length="107" mass="11581">MKLRELAHARAGDKGNVSNIAVFAYEPGDYAFLLEHVTAARVKAHFADIVDGEVTRYELPGIGALNFVMQEALGGGVTRSLSLDAHGKSLSSSLLDLDVPDRQSERR</sequence>
<proteinExistence type="predicted"/>
<protein>
    <recommendedName>
        <fullName evidence="1">AtuA-like ferredoxin-fold domain-containing protein</fullName>
    </recommendedName>
</protein>
<dbReference type="RefSeq" id="WP_136963291.1">
    <property type="nucleotide sequence ID" value="NZ_CP039690.1"/>
</dbReference>
<dbReference type="KEGG" id="pstg:E8M01_28750"/>
<evidence type="ECO:0000313" key="2">
    <source>
        <dbReference type="EMBL" id="QCI67867.1"/>
    </source>
</evidence>
<accession>A0A4D7BJI3</accession>
<feature type="domain" description="AtuA-like ferredoxin-fold" evidence="1">
    <location>
        <begin position="1"/>
        <end position="99"/>
    </location>
</feature>
<dbReference type="PANTHER" id="PTHR47708">
    <property type="match status" value="1"/>
</dbReference>
<name>A0A4D7BJI3_9HYPH</name>
<dbReference type="PANTHER" id="PTHR47708:SF2">
    <property type="entry name" value="SI:CH73-132F6.5"/>
    <property type="match status" value="1"/>
</dbReference>
<dbReference type="EMBL" id="CP039690">
    <property type="protein sequence ID" value="QCI67867.1"/>
    <property type="molecule type" value="Genomic_DNA"/>
</dbReference>
<keyword evidence="3" id="KW-1185">Reference proteome</keyword>
<organism evidence="2 3">
    <name type="scientific">Phreatobacter stygius</name>
    <dbReference type="NCBI Taxonomy" id="1940610"/>
    <lineage>
        <taxon>Bacteria</taxon>
        <taxon>Pseudomonadati</taxon>
        <taxon>Pseudomonadota</taxon>
        <taxon>Alphaproteobacteria</taxon>
        <taxon>Hyphomicrobiales</taxon>
        <taxon>Phreatobacteraceae</taxon>
        <taxon>Phreatobacter</taxon>
    </lineage>
</organism>
<reference evidence="2 3" key="1">
    <citation type="submission" date="2019-04" db="EMBL/GenBank/DDBJ databases">
        <title>Phreatobacter aquaticus sp. nov.</title>
        <authorList>
            <person name="Choi A."/>
        </authorList>
    </citation>
    <scope>NUCLEOTIDE SEQUENCE [LARGE SCALE GENOMIC DNA]</scope>
    <source>
        <strain evidence="2 3">KCTC 52518</strain>
    </source>
</reference>
<dbReference type="Proteomes" id="UP000298781">
    <property type="component" value="Chromosome"/>
</dbReference>
<dbReference type="AlphaFoldDB" id="A0A4D7BJI3"/>